<dbReference type="EMBL" id="CAKMRJ010005195">
    <property type="protein sequence ID" value="CAH1439690.1"/>
    <property type="molecule type" value="Genomic_DNA"/>
</dbReference>
<evidence type="ECO:0000313" key="2">
    <source>
        <dbReference type="EMBL" id="CAH1439690.1"/>
    </source>
</evidence>
<reference evidence="2 3" key="1">
    <citation type="submission" date="2022-01" db="EMBL/GenBank/DDBJ databases">
        <authorList>
            <person name="Xiong W."/>
            <person name="Schranz E."/>
        </authorList>
    </citation>
    <scope>NUCLEOTIDE SEQUENCE [LARGE SCALE GENOMIC DNA]</scope>
</reference>
<evidence type="ECO:0000256" key="1">
    <source>
        <dbReference type="SAM" id="Phobius"/>
    </source>
</evidence>
<gene>
    <name evidence="2" type="ORF">LVIROSA_LOCUS25870</name>
</gene>
<protein>
    <submittedName>
        <fullName evidence="2">Uncharacterized protein</fullName>
    </submittedName>
</protein>
<sequence>MIFFVNIPNTNNPSPLCTFLQSQLKQRRSLKMTRRSANSGSSAPTEMAGFAYPGPMSIMKTTVGQGSYENKSQVSYRDKHTGSYGRATTIQKVSAGNFQWQNGRSGTMSEYKETSTVRIGDQSGYTEVYNEQRVRNVSFNNNNDIIIKNVIAYDNGHGGKNGGYEYETMDMIMIKIMIMIISCVFIVWFIGVMDILMTV</sequence>
<name>A0AAU9NP94_9ASTR</name>
<keyword evidence="3" id="KW-1185">Reference proteome</keyword>
<evidence type="ECO:0000313" key="3">
    <source>
        <dbReference type="Proteomes" id="UP001157418"/>
    </source>
</evidence>
<keyword evidence="1" id="KW-0812">Transmembrane</keyword>
<keyword evidence="1" id="KW-0472">Membrane</keyword>
<comment type="caution">
    <text evidence="2">The sequence shown here is derived from an EMBL/GenBank/DDBJ whole genome shotgun (WGS) entry which is preliminary data.</text>
</comment>
<dbReference type="Proteomes" id="UP001157418">
    <property type="component" value="Unassembled WGS sequence"/>
</dbReference>
<feature type="transmembrane region" description="Helical" evidence="1">
    <location>
        <begin position="176"/>
        <end position="197"/>
    </location>
</feature>
<keyword evidence="1" id="KW-1133">Transmembrane helix</keyword>
<proteinExistence type="predicted"/>
<accession>A0AAU9NP94</accession>
<dbReference type="AlphaFoldDB" id="A0AAU9NP94"/>
<organism evidence="2 3">
    <name type="scientific">Lactuca virosa</name>
    <dbReference type="NCBI Taxonomy" id="75947"/>
    <lineage>
        <taxon>Eukaryota</taxon>
        <taxon>Viridiplantae</taxon>
        <taxon>Streptophyta</taxon>
        <taxon>Embryophyta</taxon>
        <taxon>Tracheophyta</taxon>
        <taxon>Spermatophyta</taxon>
        <taxon>Magnoliopsida</taxon>
        <taxon>eudicotyledons</taxon>
        <taxon>Gunneridae</taxon>
        <taxon>Pentapetalae</taxon>
        <taxon>asterids</taxon>
        <taxon>campanulids</taxon>
        <taxon>Asterales</taxon>
        <taxon>Asteraceae</taxon>
        <taxon>Cichorioideae</taxon>
        <taxon>Cichorieae</taxon>
        <taxon>Lactucinae</taxon>
        <taxon>Lactuca</taxon>
    </lineage>
</organism>